<sequence>MNIIIEEINPNLLKVISEIAKKENKTETKILEDIIEKGIKATKKLTAEDIVSNNPKLNFMEKTNMKSKRTFDDMIGIVKAPKGFNSVEAVREVRRGNYDIP</sequence>
<comment type="caution">
    <text evidence="1">The sequence shown here is derived from an EMBL/GenBank/DDBJ whole genome shotgun (WGS) entry which is preliminary data.</text>
</comment>
<evidence type="ECO:0000313" key="2">
    <source>
        <dbReference type="Proteomes" id="UP000077245"/>
    </source>
</evidence>
<name>A0A165ZHZ8_9EURY</name>
<dbReference type="Proteomes" id="UP000077245">
    <property type="component" value="Unassembled WGS sequence"/>
</dbReference>
<dbReference type="PATRIC" id="fig|49547.3.peg.1781"/>
<accession>A0A165ZHZ8</accession>
<dbReference type="STRING" id="49547.MBCUR_16740"/>
<dbReference type="EMBL" id="LWMV01000203">
    <property type="protein sequence ID" value="KZX10759.1"/>
    <property type="molecule type" value="Genomic_DNA"/>
</dbReference>
<keyword evidence="2" id="KW-1185">Reference proteome</keyword>
<dbReference type="AlphaFoldDB" id="A0A165ZHZ8"/>
<dbReference type="RefSeq" id="WP_067092458.1">
    <property type="nucleotide sequence ID" value="NZ_LWMV01000203.1"/>
</dbReference>
<reference evidence="1 2" key="1">
    <citation type="submission" date="2016-04" db="EMBL/GenBank/DDBJ databases">
        <title>Genome sequence of Methanobrevibacter curvatus DSM 11111.</title>
        <authorList>
            <person name="Poehlein A."/>
            <person name="Seedorf H."/>
            <person name="Daniel R."/>
        </authorList>
    </citation>
    <scope>NUCLEOTIDE SEQUENCE [LARGE SCALE GENOMIC DNA]</scope>
    <source>
        <strain evidence="1 2">DSM 11111</strain>
    </source>
</reference>
<gene>
    <name evidence="1" type="ORF">MBCUR_16740</name>
</gene>
<organism evidence="1 2">
    <name type="scientific">Methanobrevibacter curvatus</name>
    <dbReference type="NCBI Taxonomy" id="49547"/>
    <lineage>
        <taxon>Archaea</taxon>
        <taxon>Methanobacteriati</taxon>
        <taxon>Methanobacteriota</taxon>
        <taxon>Methanomada group</taxon>
        <taxon>Methanobacteria</taxon>
        <taxon>Methanobacteriales</taxon>
        <taxon>Methanobacteriaceae</taxon>
        <taxon>Methanobrevibacter</taxon>
    </lineage>
</organism>
<evidence type="ECO:0000313" key="1">
    <source>
        <dbReference type="EMBL" id="KZX10759.1"/>
    </source>
</evidence>
<protein>
    <submittedName>
        <fullName evidence="1">Uncharacterized protein</fullName>
    </submittedName>
</protein>
<proteinExistence type="predicted"/>